<keyword evidence="4" id="KW-1133">Transmembrane helix</keyword>
<feature type="compositionally biased region" description="Basic and acidic residues" evidence="3">
    <location>
        <begin position="660"/>
        <end position="669"/>
    </location>
</feature>
<dbReference type="InterPro" id="IPR000160">
    <property type="entry name" value="GGDEF_dom"/>
</dbReference>
<dbReference type="AlphaFoldDB" id="A0A2H0LQC1"/>
<feature type="transmembrane region" description="Helical" evidence="4">
    <location>
        <begin position="266"/>
        <end position="286"/>
    </location>
</feature>
<dbReference type="InterPro" id="IPR050469">
    <property type="entry name" value="Diguanylate_Cyclase"/>
</dbReference>
<dbReference type="PANTHER" id="PTHR45138:SF9">
    <property type="entry name" value="DIGUANYLATE CYCLASE DGCM-RELATED"/>
    <property type="match status" value="1"/>
</dbReference>
<keyword evidence="4" id="KW-0472">Membrane</keyword>
<dbReference type="SMART" id="SM00267">
    <property type="entry name" value="GGDEF"/>
    <property type="match status" value="1"/>
</dbReference>
<reference evidence="6 7" key="1">
    <citation type="submission" date="2017-09" db="EMBL/GenBank/DDBJ databases">
        <title>Depth-based differentiation of microbial function through sediment-hosted aquifers and enrichment of novel symbionts in the deep terrestrial subsurface.</title>
        <authorList>
            <person name="Probst A.J."/>
            <person name="Ladd B."/>
            <person name="Jarett J.K."/>
            <person name="Geller-Mcgrath D.E."/>
            <person name="Sieber C.M."/>
            <person name="Emerson J.B."/>
            <person name="Anantharaman K."/>
            <person name="Thomas B.C."/>
            <person name="Malmstrom R."/>
            <person name="Stieglmeier M."/>
            <person name="Klingl A."/>
            <person name="Woyke T."/>
            <person name="Ryan C.M."/>
            <person name="Banfield J.F."/>
        </authorList>
    </citation>
    <scope>NUCLEOTIDE SEQUENCE [LARGE SCALE GENOMIC DNA]</scope>
    <source>
        <strain evidence="6">CG11_big_fil_rev_8_21_14_0_20_45_26</strain>
    </source>
</reference>
<dbReference type="PROSITE" id="PS50887">
    <property type="entry name" value="GGDEF"/>
    <property type="match status" value="1"/>
</dbReference>
<dbReference type="NCBIfam" id="TIGR00254">
    <property type="entry name" value="GGDEF"/>
    <property type="match status" value="1"/>
</dbReference>
<feature type="transmembrane region" description="Helical" evidence="4">
    <location>
        <begin position="139"/>
        <end position="160"/>
    </location>
</feature>
<feature type="transmembrane region" description="Helical" evidence="4">
    <location>
        <begin position="101"/>
        <end position="119"/>
    </location>
</feature>
<comment type="catalytic activity">
    <reaction evidence="2">
        <text>2 GTP = 3',3'-c-di-GMP + 2 diphosphate</text>
        <dbReference type="Rhea" id="RHEA:24898"/>
        <dbReference type="ChEBI" id="CHEBI:33019"/>
        <dbReference type="ChEBI" id="CHEBI:37565"/>
        <dbReference type="ChEBI" id="CHEBI:58805"/>
        <dbReference type="EC" id="2.7.7.65"/>
    </reaction>
</comment>
<feature type="transmembrane region" description="Helical" evidence="4">
    <location>
        <begin position="72"/>
        <end position="89"/>
    </location>
</feature>
<dbReference type="Gene3D" id="3.30.450.40">
    <property type="match status" value="1"/>
</dbReference>
<dbReference type="CDD" id="cd01949">
    <property type="entry name" value="GGDEF"/>
    <property type="match status" value="1"/>
</dbReference>
<organism evidence="6 7">
    <name type="scientific">Candidatus Abzuiibacterium crystallinum</name>
    <dbReference type="NCBI Taxonomy" id="1974748"/>
    <lineage>
        <taxon>Bacteria</taxon>
        <taxon>Pseudomonadati</taxon>
        <taxon>Candidatus Omnitrophota</taxon>
        <taxon>Candidatus Abzuiibacterium</taxon>
    </lineage>
</organism>
<feature type="region of interest" description="Disordered" evidence="3">
    <location>
        <begin position="654"/>
        <end position="676"/>
    </location>
</feature>
<dbReference type="SMART" id="SM00065">
    <property type="entry name" value="GAF"/>
    <property type="match status" value="1"/>
</dbReference>
<feature type="transmembrane region" description="Helical" evidence="4">
    <location>
        <begin position="234"/>
        <end position="260"/>
    </location>
</feature>
<evidence type="ECO:0000256" key="4">
    <source>
        <dbReference type="SAM" id="Phobius"/>
    </source>
</evidence>
<evidence type="ECO:0000313" key="6">
    <source>
        <dbReference type="EMBL" id="PIQ86577.1"/>
    </source>
</evidence>
<dbReference type="InterPro" id="IPR029787">
    <property type="entry name" value="Nucleotide_cyclase"/>
</dbReference>
<gene>
    <name evidence="6" type="ORF">COV74_04155</name>
</gene>
<proteinExistence type="predicted"/>
<dbReference type="GO" id="GO:0052621">
    <property type="term" value="F:diguanylate cyclase activity"/>
    <property type="evidence" value="ECO:0007669"/>
    <property type="project" value="UniProtKB-EC"/>
</dbReference>
<dbReference type="Gene3D" id="3.30.70.270">
    <property type="match status" value="1"/>
</dbReference>
<dbReference type="GO" id="GO:0043709">
    <property type="term" value="P:cell adhesion involved in single-species biofilm formation"/>
    <property type="evidence" value="ECO:0007669"/>
    <property type="project" value="TreeGrafter"/>
</dbReference>
<feature type="transmembrane region" description="Helical" evidence="4">
    <location>
        <begin position="204"/>
        <end position="222"/>
    </location>
</feature>
<feature type="transmembrane region" description="Helical" evidence="4">
    <location>
        <begin position="172"/>
        <end position="192"/>
    </location>
</feature>
<dbReference type="GO" id="GO:1902201">
    <property type="term" value="P:negative regulation of bacterial-type flagellum-dependent cell motility"/>
    <property type="evidence" value="ECO:0007669"/>
    <property type="project" value="TreeGrafter"/>
</dbReference>
<sequence length="676" mass="76904">MDLQSFVVSYLLALWISITTSILLIVLGWRRFANVLLGVMGLVIALWCYYAYEALHGMRMTTIEALFQTSGMALLYLPPMVYHFSCLATKRAWPNRFRIMLFYVINYSFFNAVEFNNFTIGTVDRFFVQYSIFTGPTLILYRIVFFATIGMTMLGLIDAYSKLDNYHRIRSNYVIISIPIFVYGFLTSPGFSRILADLHPRADAPLALGIFLLITGYAMTVTRMSEITRSLVRFGIFIGLVSVFVWSNNTLTIFLLAQIGITHYHYVHWIQTAVLTILTGTLLVTYHSIYQWYREKHGVQKSNESLLLRIATKILAGSNVEESIRLTLDSLTEQLGISESAILLKEPLQDRFQVKDVKGIEQSAFDHFNFGTSLTKWLSHQHQPFIVSEAEQSMSPSTFYQLTYALRELPIEVCLPLIVKKQMIGLLLLGRKKKNTLYTDRDLHFLNGVGTILATAIDSSKLSDEAVIDGLTHLYHQRYFKTRLEEELRVSNQVHSAMALIMFDIDHFKKLNDTQGHQAGDKIIESVASILRQCVRSNDVIARYGGEEFAVYLQEGIGPHDPAAAIAAQSHDLFQGVMSVAEKIRSKIEHHVVVFQDNIFQVTVSVGVGYKHASEVLSMHELIQRADQALYYAKEHGRNQAILLTRKGIQEIPRSSKPAKRIDHPEIDPRQGFPKF</sequence>
<feature type="transmembrane region" description="Helical" evidence="4">
    <location>
        <begin position="6"/>
        <end position="27"/>
    </location>
</feature>
<dbReference type="Proteomes" id="UP000230859">
    <property type="component" value="Unassembled WGS sequence"/>
</dbReference>
<dbReference type="PANTHER" id="PTHR45138">
    <property type="entry name" value="REGULATORY COMPONENTS OF SENSORY TRANSDUCTION SYSTEM"/>
    <property type="match status" value="1"/>
</dbReference>
<dbReference type="GO" id="GO:0005886">
    <property type="term" value="C:plasma membrane"/>
    <property type="evidence" value="ECO:0007669"/>
    <property type="project" value="TreeGrafter"/>
</dbReference>
<dbReference type="Pfam" id="PF00990">
    <property type="entry name" value="GGDEF"/>
    <property type="match status" value="1"/>
</dbReference>
<comment type="caution">
    <text evidence="6">The sequence shown here is derived from an EMBL/GenBank/DDBJ whole genome shotgun (WGS) entry which is preliminary data.</text>
</comment>
<dbReference type="Pfam" id="PF13185">
    <property type="entry name" value="GAF_2"/>
    <property type="match status" value="1"/>
</dbReference>
<feature type="transmembrane region" description="Helical" evidence="4">
    <location>
        <begin position="34"/>
        <end position="52"/>
    </location>
</feature>
<evidence type="ECO:0000259" key="5">
    <source>
        <dbReference type="PROSITE" id="PS50887"/>
    </source>
</evidence>
<evidence type="ECO:0000256" key="2">
    <source>
        <dbReference type="ARBA" id="ARBA00034247"/>
    </source>
</evidence>
<dbReference type="InterPro" id="IPR003018">
    <property type="entry name" value="GAF"/>
</dbReference>
<dbReference type="InterPro" id="IPR043128">
    <property type="entry name" value="Rev_trsase/Diguanyl_cyclase"/>
</dbReference>
<dbReference type="EMBL" id="PCVY01000040">
    <property type="protein sequence ID" value="PIQ86577.1"/>
    <property type="molecule type" value="Genomic_DNA"/>
</dbReference>
<evidence type="ECO:0000256" key="3">
    <source>
        <dbReference type="SAM" id="MobiDB-lite"/>
    </source>
</evidence>
<feature type="domain" description="GGDEF" evidence="5">
    <location>
        <begin position="496"/>
        <end position="646"/>
    </location>
</feature>
<keyword evidence="4" id="KW-0812">Transmembrane</keyword>
<protein>
    <recommendedName>
        <fullName evidence="1">diguanylate cyclase</fullName>
        <ecNumber evidence="1">2.7.7.65</ecNumber>
    </recommendedName>
</protein>
<name>A0A2H0LQC1_9BACT</name>
<dbReference type="SUPFAM" id="SSF55781">
    <property type="entry name" value="GAF domain-like"/>
    <property type="match status" value="1"/>
</dbReference>
<dbReference type="EC" id="2.7.7.65" evidence="1"/>
<accession>A0A2H0LQC1</accession>
<evidence type="ECO:0000313" key="7">
    <source>
        <dbReference type="Proteomes" id="UP000230859"/>
    </source>
</evidence>
<dbReference type="InterPro" id="IPR029016">
    <property type="entry name" value="GAF-like_dom_sf"/>
</dbReference>
<dbReference type="SUPFAM" id="SSF55073">
    <property type="entry name" value="Nucleotide cyclase"/>
    <property type="match status" value="1"/>
</dbReference>
<evidence type="ECO:0000256" key="1">
    <source>
        <dbReference type="ARBA" id="ARBA00012528"/>
    </source>
</evidence>
<dbReference type="FunFam" id="3.30.70.270:FF:000001">
    <property type="entry name" value="Diguanylate cyclase domain protein"/>
    <property type="match status" value="1"/>
</dbReference>